<dbReference type="Pfam" id="PF06974">
    <property type="entry name" value="WS_DGAT_C"/>
    <property type="match status" value="1"/>
</dbReference>
<evidence type="ECO:0000256" key="10">
    <source>
        <dbReference type="ARBA" id="ARBA00048109"/>
    </source>
</evidence>
<evidence type="ECO:0000259" key="13">
    <source>
        <dbReference type="Pfam" id="PF06974"/>
    </source>
</evidence>
<organism evidence="14 15">
    <name type="scientific">Planosporangium thailandense</name>
    <dbReference type="NCBI Taxonomy" id="765197"/>
    <lineage>
        <taxon>Bacteria</taxon>
        <taxon>Bacillati</taxon>
        <taxon>Actinomycetota</taxon>
        <taxon>Actinomycetes</taxon>
        <taxon>Micromonosporales</taxon>
        <taxon>Micromonosporaceae</taxon>
        <taxon>Planosporangium</taxon>
    </lineage>
</organism>
<accession>A0ABX0Y160</accession>
<evidence type="ECO:0000256" key="1">
    <source>
        <dbReference type="ARBA" id="ARBA00004771"/>
    </source>
</evidence>
<evidence type="ECO:0000256" key="5">
    <source>
        <dbReference type="ARBA" id="ARBA00022516"/>
    </source>
</evidence>
<evidence type="ECO:0000256" key="9">
    <source>
        <dbReference type="ARBA" id="ARBA00023315"/>
    </source>
</evidence>
<dbReference type="EC" id="2.3.1.20" evidence="4"/>
<evidence type="ECO:0000256" key="4">
    <source>
        <dbReference type="ARBA" id="ARBA00013244"/>
    </source>
</evidence>
<dbReference type="InterPro" id="IPR009721">
    <property type="entry name" value="O-acyltransferase_WSD1_C"/>
</dbReference>
<evidence type="ECO:0000313" key="15">
    <source>
        <dbReference type="Proteomes" id="UP000722989"/>
    </source>
</evidence>
<feature type="domain" description="O-acyltransferase WSD1-like N-terminal" evidence="12">
    <location>
        <begin position="31"/>
        <end position="195"/>
    </location>
</feature>
<keyword evidence="8" id="KW-0443">Lipid metabolism</keyword>
<comment type="pathway">
    <text evidence="1">Glycerolipid metabolism; triacylglycerol biosynthesis.</text>
</comment>
<reference evidence="14 15" key="1">
    <citation type="submission" date="2020-03" db="EMBL/GenBank/DDBJ databases">
        <title>WGS of the type strain of Planosporangium spp.</title>
        <authorList>
            <person name="Thawai C."/>
        </authorList>
    </citation>
    <scope>NUCLEOTIDE SEQUENCE [LARGE SCALE GENOMIC DNA]</scope>
    <source>
        <strain evidence="14 15">TBRC 5610</strain>
    </source>
</reference>
<evidence type="ECO:0000313" key="14">
    <source>
        <dbReference type="EMBL" id="NJC71184.1"/>
    </source>
</evidence>
<dbReference type="InterPro" id="IPR045034">
    <property type="entry name" value="O-acyltransferase_WSD1-like"/>
</dbReference>
<proteinExistence type="inferred from homology"/>
<dbReference type="PANTHER" id="PTHR31650:SF1">
    <property type="entry name" value="WAX ESTER SYNTHASE_DIACYLGLYCEROL ACYLTRANSFERASE 4-RELATED"/>
    <property type="match status" value="1"/>
</dbReference>
<protein>
    <recommendedName>
        <fullName evidence="4">diacylglycerol O-acyltransferase</fullName>
        <ecNumber evidence="4">2.3.1.20</ecNumber>
    </recommendedName>
</protein>
<evidence type="ECO:0000256" key="2">
    <source>
        <dbReference type="ARBA" id="ARBA00005189"/>
    </source>
</evidence>
<dbReference type="InterPro" id="IPR023213">
    <property type="entry name" value="CAT-like_dom_sf"/>
</dbReference>
<dbReference type="Gene3D" id="3.30.559.10">
    <property type="entry name" value="Chloramphenicol acetyltransferase-like domain"/>
    <property type="match status" value="1"/>
</dbReference>
<comment type="caution">
    <text evidence="14">The sequence shown here is derived from an EMBL/GenBank/DDBJ whole genome shotgun (WGS) entry which is preliminary data.</text>
</comment>
<gene>
    <name evidence="14" type="ORF">HC031_15900</name>
</gene>
<evidence type="ECO:0000259" key="12">
    <source>
        <dbReference type="Pfam" id="PF03007"/>
    </source>
</evidence>
<dbReference type="PANTHER" id="PTHR31650">
    <property type="entry name" value="O-ACYLTRANSFERASE (WSD1-LIKE) FAMILY PROTEIN"/>
    <property type="match status" value="1"/>
</dbReference>
<dbReference type="Proteomes" id="UP000722989">
    <property type="component" value="Unassembled WGS sequence"/>
</dbReference>
<comment type="similarity">
    <text evidence="3">Belongs to the long-chain O-acyltransferase family.</text>
</comment>
<feature type="region of interest" description="Disordered" evidence="11">
    <location>
        <begin position="1"/>
        <end position="23"/>
    </location>
</feature>
<dbReference type="RefSeq" id="WP_167926098.1">
    <property type="nucleotide sequence ID" value="NZ_JAATVY010000010.1"/>
</dbReference>
<keyword evidence="5" id="KW-0444">Lipid biosynthesis</keyword>
<name>A0ABX0Y160_9ACTN</name>
<keyword evidence="6" id="KW-0808">Transferase</keyword>
<comment type="pathway">
    <text evidence="2">Lipid metabolism.</text>
</comment>
<dbReference type="InterPro" id="IPR004255">
    <property type="entry name" value="O-acyltransferase_WSD1_N"/>
</dbReference>
<evidence type="ECO:0000256" key="7">
    <source>
        <dbReference type="ARBA" id="ARBA00022798"/>
    </source>
</evidence>
<keyword evidence="15" id="KW-1185">Reference proteome</keyword>
<comment type="catalytic activity">
    <reaction evidence="10">
        <text>an acyl-CoA + a 1,2-diacyl-sn-glycerol = a triacyl-sn-glycerol + CoA</text>
        <dbReference type="Rhea" id="RHEA:10868"/>
        <dbReference type="ChEBI" id="CHEBI:17815"/>
        <dbReference type="ChEBI" id="CHEBI:57287"/>
        <dbReference type="ChEBI" id="CHEBI:58342"/>
        <dbReference type="ChEBI" id="CHEBI:64615"/>
        <dbReference type="EC" id="2.3.1.20"/>
    </reaction>
</comment>
<evidence type="ECO:0000256" key="3">
    <source>
        <dbReference type="ARBA" id="ARBA00009587"/>
    </source>
</evidence>
<feature type="domain" description="O-acyltransferase WSD1 C-terminal" evidence="13">
    <location>
        <begin position="304"/>
        <end position="447"/>
    </location>
</feature>
<evidence type="ECO:0000256" key="8">
    <source>
        <dbReference type="ARBA" id="ARBA00023098"/>
    </source>
</evidence>
<keyword evidence="9" id="KW-0012">Acyltransferase</keyword>
<dbReference type="SUPFAM" id="SSF52777">
    <property type="entry name" value="CoA-dependent acyltransferases"/>
    <property type="match status" value="1"/>
</dbReference>
<dbReference type="Pfam" id="PF03007">
    <property type="entry name" value="WS_DGAT_cat"/>
    <property type="match status" value="1"/>
</dbReference>
<evidence type="ECO:0000256" key="11">
    <source>
        <dbReference type="SAM" id="MobiDB-lite"/>
    </source>
</evidence>
<evidence type="ECO:0000256" key="6">
    <source>
        <dbReference type="ARBA" id="ARBA00022679"/>
    </source>
</evidence>
<dbReference type="EMBL" id="JAATVY010000010">
    <property type="protein sequence ID" value="NJC71184.1"/>
    <property type="molecule type" value="Genomic_DNA"/>
</dbReference>
<sequence length="454" mass="47753">MHGTAGLTRTATRSGPRTGTGYGRRAGAWPLRAADAFFLHVQTPAVAQQIGVVLELGPPAGRGPLSVADLTALLARRLGGVPMLRRRFVARGRLRRPGWMLEPEVDPAAQVRGHRLPAGATAAEAAVVIDEFWSQPLPPDRPPWQIMLVSGLPASRVLLAIKLHHALGDGLSAIGALRRLLDDRPPARLDARPRARLDACPPARRGRGGSLARGLIRLARVGRAPRLPINRPIVDARRRVLFTTLASADVTRVAAALGVRASELILGLVAEALHRTVPPEGAPGTARAIVPVSVRPRRQGSTHGNWTGAVALDLPIGRMPVAARVRAAREALRQNVAAGEPDAASLVMRLMGALPAPAHRRLARTVYTSRFFNIIVSHLPGTGRASTLAGAPILAAYPVVALADGVGIGVGAMRWADRTGVGVIVDRSLAGTGTAFVAAFNAAFDSLAVGSELR</sequence>
<keyword evidence="7" id="KW-0319">Glycerol metabolism</keyword>